<protein>
    <submittedName>
        <fullName evidence="8">Phospholipid/glycerol acyltransferase</fullName>
        <ecNumber evidence="8">2.3.1.51</ecNumber>
    </submittedName>
</protein>
<dbReference type="EC" id="2.3.1.51" evidence="8"/>
<keyword evidence="6" id="KW-0812">Transmembrane</keyword>
<keyword evidence="4" id="KW-0443">Lipid metabolism</keyword>
<evidence type="ECO:0000256" key="5">
    <source>
        <dbReference type="ARBA" id="ARBA00023315"/>
    </source>
</evidence>
<organism evidence="8 9">
    <name type="scientific">Bordetella ansorpii</name>
    <dbReference type="NCBI Taxonomy" id="288768"/>
    <lineage>
        <taxon>Bacteria</taxon>
        <taxon>Pseudomonadati</taxon>
        <taxon>Pseudomonadota</taxon>
        <taxon>Betaproteobacteria</taxon>
        <taxon>Burkholderiales</taxon>
        <taxon>Alcaligenaceae</taxon>
        <taxon>Bordetella</taxon>
    </lineage>
</organism>
<feature type="transmembrane region" description="Helical" evidence="6">
    <location>
        <begin position="6"/>
        <end position="31"/>
    </location>
</feature>
<evidence type="ECO:0000313" key="9">
    <source>
        <dbReference type="Proteomes" id="UP000077037"/>
    </source>
</evidence>
<proteinExistence type="predicted"/>
<keyword evidence="6" id="KW-0472">Membrane</keyword>
<dbReference type="RefSeq" id="WP_066417441.1">
    <property type="nucleotide sequence ID" value="NZ_FKBS01000025.1"/>
</dbReference>
<keyword evidence="6" id="KW-1133">Transmembrane helix</keyword>
<dbReference type="AlphaFoldDB" id="A0A157QRJ2"/>
<evidence type="ECO:0000256" key="2">
    <source>
        <dbReference type="ARBA" id="ARBA00022516"/>
    </source>
</evidence>
<gene>
    <name evidence="8" type="primary">plsC_2</name>
    <name evidence="8" type="ORF">SAMEA1982600_03912</name>
</gene>
<dbReference type="PANTHER" id="PTHR10434:SF64">
    <property type="entry name" value="1-ACYL-SN-GLYCEROL-3-PHOSPHATE ACYLTRANSFERASE-RELATED"/>
    <property type="match status" value="1"/>
</dbReference>
<dbReference type="OrthoDB" id="9806880at2"/>
<keyword evidence="5 8" id="KW-0012">Acyltransferase</keyword>
<dbReference type="EMBL" id="FKBS01000025">
    <property type="protein sequence ID" value="SAI48258.1"/>
    <property type="molecule type" value="Genomic_DNA"/>
</dbReference>
<dbReference type="PANTHER" id="PTHR10434">
    <property type="entry name" value="1-ACYL-SN-GLYCEROL-3-PHOSPHATE ACYLTRANSFERASE"/>
    <property type="match status" value="1"/>
</dbReference>
<evidence type="ECO:0000256" key="6">
    <source>
        <dbReference type="SAM" id="Phobius"/>
    </source>
</evidence>
<dbReference type="GO" id="GO:0006654">
    <property type="term" value="P:phosphatidic acid biosynthetic process"/>
    <property type="evidence" value="ECO:0007669"/>
    <property type="project" value="TreeGrafter"/>
</dbReference>
<dbReference type="SMART" id="SM00563">
    <property type="entry name" value="PlsC"/>
    <property type="match status" value="1"/>
</dbReference>
<dbReference type="CDD" id="cd07989">
    <property type="entry name" value="LPLAT_AGPAT-like"/>
    <property type="match status" value="1"/>
</dbReference>
<dbReference type="InterPro" id="IPR002123">
    <property type="entry name" value="Plipid/glycerol_acylTrfase"/>
</dbReference>
<evidence type="ECO:0000313" key="8">
    <source>
        <dbReference type="EMBL" id="SAI48258.1"/>
    </source>
</evidence>
<dbReference type="Proteomes" id="UP000077037">
    <property type="component" value="Unassembled WGS sequence"/>
</dbReference>
<evidence type="ECO:0000259" key="7">
    <source>
        <dbReference type="SMART" id="SM00563"/>
    </source>
</evidence>
<evidence type="ECO:0000256" key="4">
    <source>
        <dbReference type="ARBA" id="ARBA00023098"/>
    </source>
</evidence>
<accession>A0A157QRJ2</accession>
<dbReference type="GO" id="GO:0003841">
    <property type="term" value="F:1-acylglycerol-3-phosphate O-acyltransferase activity"/>
    <property type="evidence" value="ECO:0007669"/>
    <property type="project" value="UniProtKB-EC"/>
</dbReference>
<keyword evidence="2" id="KW-0444">Lipid biosynthesis</keyword>
<dbReference type="Pfam" id="PF01553">
    <property type="entry name" value="Acyltransferase"/>
    <property type="match status" value="1"/>
</dbReference>
<dbReference type="SUPFAM" id="SSF69593">
    <property type="entry name" value="Glycerol-3-phosphate (1)-acyltransferase"/>
    <property type="match status" value="1"/>
</dbReference>
<sequence>MNLLRFIVRLALVLPLILFALLCVTLVYPWLPLDARVRLWLNRTWARFLLHACGIRLAIRGEPRYKGAVLWVANHVSWIDIFVVNAVRATSFVAKAEIRSWPLVGWLAQGAGTLFIDRNQRHAVHDMGQAIHKCFERGDAVGLFPEGTTSEGFALRPFHASLFEPARQAGVAIQPVAMRFLHHGQRSGYASFVGEETLVANMWRVLGTTGLAVELVFLPVLPAKGEDGEPPTRLELSRLARDAIAGQL</sequence>
<reference evidence="8 9" key="1">
    <citation type="submission" date="2016-03" db="EMBL/GenBank/DDBJ databases">
        <authorList>
            <consortium name="Pathogen Informatics"/>
        </authorList>
    </citation>
    <scope>NUCLEOTIDE SEQUENCE [LARGE SCALE GENOMIC DNA]</scope>
    <source>
        <strain evidence="8 9">NCTC13364</strain>
    </source>
</reference>
<feature type="domain" description="Phospholipid/glycerol acyltransferase" evidence="7">
    <location>
        <begin position="69"/>
        <end position="181"/>
    </location>
</feature>
<comment type="pathway">
    <text evidence="1">Lipid metabolism.</text>
</comment>
<keyword evidence="3 8" id="KW-0808">Transferase</keyword>
<name>A0A157QRJ2_9BORD</name>
<evidence type="ECO:0000256" key="3">
    <source>
        <dbReference type="ARBA" id="ARBA00022679"/>
    </source>
</evidence>
<evidence type="ECO:0000256" key="1">
    <source>
        <dbReference type="ARBA" id="ARBA00005189"/>
    </source>
</evidence>